<dbReference type="FunFam" id="1.10.8.10:FF:000053">
    <property type="entry name" value="Ubiquitin-associated and SH3 domain-containing, A"/>
    <property type="match status" value="1"/>
</dbReference>
<evidence type="ECO:0000256" key="8">
    <source>
        <dbReference type="ARBA" id="ARBA00074288"/>
    </source>
</evidence>
<dbReference type="Pfam" id="PF00300">
    <property type="entry name" value="His_Phos_1"/>
    <property type="match status" value="1"/>
</dbReference>
<dbReference type="CDD" id="cd11791">
    <property type="entry name" value="SH3_UBASH3"/>
    <property type="match status" value="1"/>
</dbReference>
<keyword evidence="4" id="KW-0904">Protein phosphatase</keyword>
<dbReference type="InterPro" id="IPR051710">
    <property type="entry name" value="Phosphatase_SH3-domain"/>
</dbReference>
<evidence type="ECO:0000256" key="9">
    <source>
        <dbReference type="PROSITE-ProRule" id="PRU00192"/>
    </source>
</evidence>
<keyword evidence="3" id="KW-0963">Cytoplasm</keyword>
<dbReference type="CDD" id="cd14301">
    <property type="entry name" value="UBA_UBS3B"/>
    <property type="match status" value="1"/>
</dbReference>
<evidence type="ECO:0000256" key="2">
    <source>
        <dbReference type="ARBA" id="ARBA00022443"/>
    </source>
</evidence>
<dbReference type="SUPFAM" id="SSF46934">
    <property type="entry name" value="UBA-like"/>
    <property type="match status" value="1"/>
</dbReference>
<dbReference type="PROSITE" id="PS50002">
    <property type="entry name" value="SH3"/>
    <property type="match status" value="1"/>
</dbReference>
<evidence type="ECO:0000313" key="13">
    <source>
        <dbReference type="Proteomes" id="UP001153954"/>
    </source>
</evidence>
<feature type="domain" description="UBA" evidence="11">
    <location>
        <begin position="16"/>
        <end position="57"/>
    </location>
</feature>
<comment type="catalytic activity">
    <reaction evidence="7">
        <text>ecdysone 22-phosphate + H2O = ecdysone + phosphate</text>
        <dbReference type="Rhea" id="RHEA:63576"/>
        <dbReference type="ChEBI" id="CHEBI:15377"/>
        <dbReference type="ChEBI" id="CHEBI:16688"/>
        <dbReference type="ChEBI" id="CHEBI:43474"/>
        <dbReference type="ChEBI" id="CHEBI:147380"/>
    </reaction>
</comment>
<evidence type="ECO:0000256" key="3">
    <source>
        <dbReference type="ARBA" id="ARBA00022490"/>
    </source>
</evidence>
<dbReference type="Proteomes" id="UP001153954">
    <property type="component" value="Unassembled WGS sequence"/>
</dbReference>
<dbReference type="AlphaFoldDB" id="A0AAU9U3V7"/>
<dbReference type="InterPro" id="IPR001452">
    <property type="entry name" value="SH3_domain"/>
</dbReference>
<evidence type="ECO:0000256" key="4">
    <source>
        <dbReference type="ARBA" id="ARBA00022912"/>
    </source>
</evidence>
<dbReference type="Gene3D" id="2.30.30.40">
    <property type="entry name" value="SH3 Domains"/>
    <property type="match status" value="1"/>
</dbReference>
<gene>
    <name evidence="12" type="ORF">EEDITHA_LOCUS10089</name>
</gene>
<dbReference type="GO" id="GO:0004721">
    <property type="term" value="F:phosphoprotein phosphatase activity"/>
    <property type="evidence" value="ECO:0007669"/>
    <property type="project" value="UniProtKB-KW"/>
</dbReference>
<dbReference type="InterPro" id="IPR029033">
    <property type="entry name" value="His_PPase_superfam"/>
</dbReference>
<protein>
    <recommendedName>
        <fullName evidence="8">Ecdysteroid-phosphate phosphatase</fullName>
    </recommendedName>
</protein>
<keyword evidence="4" id="KW-0378">Hydrolase</keyword>
<dbReference type="InterPro" id="IPR013078">
    <property type="entry name" value="His_Pase_superF_clade-1"/>
</dbReference>
<dbReference type="SMART" id="SM00326">
    <property type="entry name" value="SH3"/>
    <property type="match status" value="1"/>
</dbReference>
<dbReference type="Gene3D" id="3.40.50.1240">
    <property type="entry name" value="Phosphoglycerate mutase-like"/>
    <property type="match status" value="1"/>
</dbReference>
<dbReference type="SUPFAM" id="SSF53254">
    <property type="entry name" value="Phosphoglycerate mutase-like"/>
    <property type="match status" value="1"/>
</dbReference>
<dbReference type="InterPro" id="IPR015940">
    <property type="entry name" value="UBA"/>
</dbReference>
<evidence type="ECO:0000259" key="10">
    <source>
        <dbReference type="PROSITE" id="PS50002"/>
    </source>
</evidence>
<organism evidence="12 13">
    <name type="scientific">Euphydryas editha</name>
    <name type="common">Edith's checkerspot</name>
    <dbReference type="NCBI Taxonomy" id="104508"/>
    <lineage>
        <taxon>Eukaryota</taxon>
        <taxon>Metazoa</taxon>
        <taxon>Ecdysozoa</taxon>
        <taxon>Arthropoda</taxon>
        <taxon>Hexapoda</taxon>
        <taxon>Insecta</taxon>
        <taxon>Pterygota</taxon>
        <taxon>Neoptera</taxon>
        <taxon>Endopterygota</taxon>
        <taxon>Lepidoptera</taxon>
        <taxon>Glossata</taxon>
        <taxon>Ditrysia</taxon>
        <taxon>Papilionoidea</taxon>
        <taxon>Nymphalidae</taxon>
        <taxon>Nymphalinae</taxon>
        <taxon>Euphydryas</taxon>
    </lineage>
</organism>
<dbReference type="SUPFAM" id="SSF50044">
    <property type="entry name" value="SH3-domain"/>
    <property type="match status" value="1"/>
</dbReference>
<evidence type="ECO:0000256" key="5">
    <source>
        <dbReference type="ARBA" id="ARBA00050567"/>
    </source>
</evidence>
<evidence type="ECO:0000256" key="7">
    <source>
        <dbReference type="ARBA" id="ARBA00052011"/>
    </source>
</evidence>
<evidence type="ECO:0000256" key="1">
    <source>
        <dbReference type="ARBA" id="ARBA00004514"/>
    </source>
</evidence>
<comment type="subcellular location">
    <subcellularLocation>
        <location evidence="1">Cytoplasm</location>
        <location evidence="1">Cytosol</location>
    </subcellularLocation>
</comment>
<sequence>MANLPPRNKSACKISKQDASPLQILLQMGFPKNRALKALAATGNRSVQLASDWLLTHVNDPHIDANEPREYIFHAVPTGPLFTQLLDFWEKSKQTGWNGAHKFPPHITLVPSFKALDDVSLQLAKAVKQVVDIVGKPPSCPIKLEPYISTNFMGLFISEEHEVYLKNIALEYAKQVSSISSNMEAQTKSLHITLAYNFEVTSYDALNALVDELDLSQLQTSEWELRLYSRQSRFTNHQVYKVTQSYTPEASDELELVPDDYIYIDGDQFETSSDGWVYGTSWLTGLSGYLPGVCVRRTPDSDAWTLHRAISLTTSKNSDSKSDCNTDVEMGTSYPHEDAEKLALEKSEEVYKNWELFWKSRSLNRLENVLQTTQGSDKDESGITNSSITMDSKKVEVSDSTSKKRRWIFSLRHGERVDLTYGSWVPFCFDENGTYTRKDLNMPLTLPERAGGAEAYSRDTPLTRVGELQARLVGEALRLAGVRLHRVYASAALRCVQTAHHLLQGLNDSTVKIKVEPGLFEFKEWHATRGLVPFMTPLELHKAGYNVDLEYKPYVDLDVHSTESLQDFYDRNESIMQTIFKETEQEGDNIMFVGHAVTLDIMVRALKHLESDRQQYPPYQLCSFLCRVPYCALAAMRDHPLQVTSPPCPPSINSSSGRFDWKLLLDVGNE</sequence>
<dbReference type="InterPro" id="IPR036028">
    <property type="entry name" value="SH3-like_dom_sf"/>
</dbReference>
<reference evidence="12" key="1">
    <citation type="submission" date="2022-03" db="EMBL/GenBank/DDBJ databases">
        <authorList>
            <person name="Tunstrom K."/>
        </authorList>
    </citation>
    <scope>NUCLEOTIDE SEQUENCE</scope>
</reference>
<dbReference type="SMART" id="SM00165">
    <property type="entry name" value="UBA"/>
    <property type="match status" value="1"/>
</dbReference>
<comment type="catalytic activity">
    <reaction evidence="5">
        <text>20-hydroxyecdysone 22-phosphate + H2O = 20-hydroxyecdysone + phosphate</text>
        <dbReference type="Rhea" id="RHEA:63580"/>
        <dbReference type="ChEBI" id="CHEBI:15377"/>
        <dbReference type="ChEBI" id="CHEBI:16587"/>
        <dbReference type="ChEBI" id="CHEBI:43474"/>
        <dbReference type="ChEBI" id="CHEBI:147382"/>
    </reaction>
</comment>
<dbReference type="PROSITE" id="PS50030">
    <property type="entry name" value="UBA"/>
    <property type="match status" value="1"/>
</dbReference>
<dbReference type="GO" id="GO:0005829">
    <property type="term" value="C:cytosol"/>
    <property type="evidence" value="ECO:0007669"/>
    <property type="project" value="UniProtKB-SubCell"/>
</dbReference>
<proteinExistence type="predicted"/>
<evidence type="ECO:0000256" key="6">
    <source>
        <dbReference type="ARBA" id="ARBA00051991"/>
    </source>
</evidence>
<dbReference type="Pfam" id="PF14604">
    <property type="entry name" value="SH3_9"/>
    <property type="match status" value="1"/>
</dbReference>
<name>A0AAU9U3V7_EUPED</name>
<dbReference type="EMBL" id="CAKOGL010000014">
    <property type="protein sequence ID" value="CAH2094534.1"/>
    <property type="molecule type" value="Genomic_DNA"/>
</dbReference>
<dbReference type="Pfam" id="PF22562">
    <property type="entry name" value="UBA_7"/>
    <property type="match status" value="1"/>
</dbReference>
<accession>A0AAU9U3V7</accession>
<dbReference type="CDD" id="cd07067">
    <property type="entry name" value="HP_PGM_like"/>
    <property type="match status" value="1"/>
</dbReference>
<dbReference type="Gene3D" id="1.10.8.10">
    <property type="entry name" value="DNA helicase RuvA subunit, C-terminal domain"/>
    <property type="match status" value="1"/>
</dbReference>
<dbReference type="PANTHER" id="PTHR16469:SF27">
    <property type="entry name" value="UBIQUITIN-ASSOCIATED AND SH3 DOMAIN-CONTAINING BA-RELATED"/>
    <property type="match status" value="1"/>
</dbReference>
<keyword evidence="2 9" id="KW-0728">SH3 domain</keyword>
<evidence type="ECO:0000313" key="12">
    <source>
        <dbReference type="EMBL" id="CAH2094534.1"/>
    </source>
</evidence>
<dbReference type="InterPro" id="IPR009060">
    <property type="entry name" value="UBA-like_sf"/>
</dbReference>
<dbReference type="GO" id="GO:0102531">
    <property type="term" value="F:ecdysteroid-phosphate phosphatase activity"/>
    <property type="evidence" value="ECO:0007669"/>
    <property type="project" value="UniProtKB-ARBA"/>
</dbReference>
<comment type="caution">
    <text evidence="12">The sequence shown here is derived from an EMBL/GenBank/DDBJ whole genome shotgun (WGS) entry which is preliminary data.</text>
</comment>
<comment type="catalytic activity">
    <reaction evidence="6">
        <text>2-deoxyecdysone 22-phosphate + H2O = 2-deoxyecdysone + phosphate</text>
        <dbReference type="Rhea" id="RHEA:63584"/>
        <dbReference type="ChEBI" id="CHEBI:15377"/>
        <dbReference type="ChEBI" id="CHEBI:19566"/>
        <dbReference type="ChEBI" id="CHEBI:43474"/>
        <dbReference type="ChEBI" id="CHEBI:147386"/>
    </reaction>
</comment>
<evidence type="ECO:0000259" key="11">
    <source>
        <dbReference type="PROSITE" id="PS50030"/>
    </source>
</evidence>
<dbReference type="PANTHER" id="PTHR16469">
    <property type="entry name" value="UBIQUITIN-ASSOCIATED AND SH3 DOMAIN-CONTAINING BA-RELATED"/>
    <property type="match status" value="1"/>
</dbReference>
<feature type="domain" description="SH3" evidence="10">
    <location>
        <begin position="235"/>
        <end position="300"/>
    </location>
</feature>
<keyword evidence="13" id="KW-1185">Reference proteome</keyword>